<dbReference type="AlphaFoldDB" id="A0A1U9NP12"/>
<dbReference type="Proteomes" id="UP000189674">
    <property type="component" value="Chromosome"/>
</dbReference>
<dbReference type="GO" id="GO:0003824">
    <property type="term" value="F:catalytic activity"/>
    <property type="evidence" value="ECO:0007669"/>
    <property type="project" value="InterPro"/>
</dbReference>
<evidence type="ECO:0008006" key="3">
    <source>
        <dbReference type="Google" id="ProtNLM"/>
    </source>
</evidence>
<sequence>MAGFVAAALAYGRVTQIERSVTGLLGVMGKRPGDYVRRFNDSKAAELAGFKHRFNTGKDLAELFGVLQKVLVRFGSIENYFAETDRDEHSTIVPVLTAFCDHLSDLYEELYQKEVSRGVKYLLASPARGSASKRLNLFLRWMVRDDEVDPGVWQTISPAKLVVPIDVHMERLCRILGLYGRKTVSLKAALEITESFAKVRPEDPVKYDFSLSRIGIIDNCTGKLTEKCDLCELYGYCLRVRK</sequence>
<dbReference type="InterPro" id="IPR023170">
    <property type="entry name" value="HhH_base_excis_C"/>
</dbReference>
<dbReference type="GO" id="GO:0006281">
    <property type="term" value="P:DNA repair"/>
    <property type="evidence" value="ECO:0007669"/>
    <property type="project" value="InterPro"/>
</dbReference>
<dbReference type="SUPFAM" id="SSF48150">
    <property type="entry name" value="DNA-glycosylase"/>
    <property type="match status" value="1"/>
</dbReference>
<dbReference type="NCBIfam" id="TIGR02757">
    <property type="entry name" value="TIGR02757 family protein"/>
    <property type="match status" value="1"/>
</dbReference>
<dbReference type="InterPro" id="IPR011257">
    <property type="entry name" value="DNA_glycosylase"/>
</dbReference>
<keyword evidence="2" id="KW-1185">Reference proteome</keyword>
<evidence type="ECO:0000313" key="1">
    <source>
        <dbReference type="EMBL" id="AQT69474.1"/>
    </source>
</evidence>
<proteinExistence type="predicted"/>
<protein>
    <recommendedName>
        <fullName evidence="3">TIGR02757 family protein</fullName>
    </recommendedName>
</protein>
<dbReference type="EMBL" id="CP019791">
    <property type="protein sequence ID" value="AQT69474.1"/>
    <property type="molecule type" value="Genomic_DNA"/>
</dbReference>
<reference evidence="2" key="1">
    <citation type="submission" date="2017-02" db="EMBL/GenBank/DDBJ databases">
        <title>Comparative genomics and description of representatives of a novel lineage of planctomycetes thriving in anoxic sediments.</title>
        <authorList>
            <person name="Spring S."/>
            <person name="Bunk B."/>
            <person name="Sproer C."/>
        </authorList>
    </citation>
    <scope>NUCLEOTIDE SEQUENCE [LARGE SCALE GENOMIC DNA]</scope>
    <source>
        <strain evidence="2">ST-NAGAB-D1</strain>
    </source>
</reference>
<dbReference type="Pfam" id="PF09674">
    <property type="entry name" value="DUF2400"/>
    <property type="match status" value="1"/>
</dbReference>
<dbReference type="InterPro" id="IPR014127">
    <property type="entry name" value="CHP02757"/>
</dbReference>
<dbReference type="STRING" id="1936003.STSP2_02665"/>
<organism evidence="1 2">
    <name type="scientific">Anaerohalosphaera lusitana</name>
    <dbReference type="NCBI Taxonomy" id="1936003"/>
    <lineage>
        <taxon>Bacteria</taxon>
        <taxon>Pseudomonadati</taxon>
        <taxon>Planctomycetota</taxon>
        <taxon>Phycisphaerae</taxon>
        <taxon>Sedimentisphaerales</taxon>
        <taxon>Anaerohalosphaeraceae</taxon>
        <taxon>Anaerohalosphaera</taxon>
    </lineage>
</organism>
<evidence type="ECO:0000313" key="2">
    <source>
        <dbReference type="Proteomes" id="UP000189674"/>
    </source>
</evidence>
<name>A0A1U9NP12_9BACT</name>
<dbReference type="KEGG" id="alus:STSP2_02665"/>
<accession>A0A1U9NP12</accession>
<gene>
    <name evidence="1" type="ORF">STSP2_02665</name>
</gene>
<dbReference type="Gene3D" id="1.10.1670.10">
    <property type="entry name" value="Helix-hairpin-Helix base-excision DNA repair enzymes (C-terminal)"/>
    <property type="match status" value="1"/>
</dbReference>